<dbReference type="PANTHER" id="PTHR23121">
    <property type="entry name" value="SODIUM-DEPENDENT GLUCOSE TRANSPORTER 1"/>
    <property type="match status" value="1"/>
</dbReference>
<dbReference type="PANTHER" id="PTHR23121:SF9">
    <property type="entry name" value="SODIUM-DEPENDENT GLUCOSE TRANSPORTER 1"/>
    <property type="match status" value="1"/>
</dbReference>
<evidence type="ECO:0000313" key="6">
    <source>
        <dbReference type="EnsemblMetazoa" id="CapteP214144"/>
    </source>
</evidence>
<organism evidence="5">
    <name type="scientific">Capitella teleta</name>
    <name type="common">Polychaete worm</name>
    <dbReference type="NCBI Taxonomy" id="283909"/>
    <lineage>
        <taxon>Eukaryota</taxon>
        <taxon>Metazoa</taxon>
        <taxon>Spiralia</taxon>
        <taxon>Lophotrochozoa</taxon>
        <taxon>Annelida</taxon>
        <taxon>Polychaeta</taxon>
        <taxon>Sedentaria</taxon>
        <taxon>Scolecida</taxon>
        <taxon>Capitellidae</taxon>
        <taxon>Capitella</taxon>
    </lineage>
</organism>
<feature type="transmembrane region" description="Helical" evidence="4">
    <location>
        <begin position="269"/>
        <end position="295"/>
    </location>
</feature>
<evidence type="ECO:0008006" key="8">
    <source>
        <dbReference type="Google" id="ProtNLM"/>
    </source>
</evidence>
<protein>
    <recommendedName>
        <fullName evidence="8">Major facilitator superfamily (MFS) profile domain-containing protein</fullName>
    </recommendedName>
</protein>
<dbReference type="EMBL" id="KB309537">
    <property type="protein sequence ID" value="ELT94168.1"/>
    <property type="molecule type" value="Genomic_DNA"/>
</dbReference>
<dbReference type="SUPFAM" id="SSF103473">
    <property type="entry name" value="MFS general substrate transporter"/>
    <property type="match status" value="1"/>
</dbReference>
<feature type="transmembrane region" description="Helical" evidence="4">
    <location>
        <begin position="362"/>
        <end position="380"/>
    </location>
</feature>
<evidence type="ECO:0000313" key="7">
    <source>
        <dbReference type="Proteomes" id="UP000014760"/>
    </source>
</evidence>
<evidence type="ECO:0000256" key="2">
    <source>
        <dbReference type="ARBA" id="ARBA00022989"/>
    </source>
</evidence>
<gene>
    <name evidence="5" type="ORF">CAPTEDRAFT_214144</name>
</gene>
<reference evidence="7" key="1">
    <citation type="submission" date="2012-12" db="EMBL/GenBank/DDBJ databases">
        <authorList>
            <person name="Hellsten U."/>
            <person name="Grimwood J."/>
            <person name="Chapman J.A."/>
            <person name="Shapiro H."/>
            <person name="Aerts A."/>
            <person name="Otillar R.P."/>
            <person name="Terry A.Y."/>
            <person name="Boore J.L."/>
            <person name="Simakov O."/>
            <person name="Marletaz F."/>
            <person name="Cho S.-J."/>
            <person name="Edsinger-Gonzales E."/>
            <person name="Havlak P."/>
            <person name="Kuo D.-H."/>
            <person name="Larsson T."/>
            <person name="Lv J."/>
            <person name="Arendt D."/>
            <person name="Savage R."/>
            <person name="Osoegawa K."/>
            <person name="de Jong P."/>
            <person name="Lindberg D.R."/>
            <person name="Seaver E.C."/>
            <person name="Weisblat D.A."/>
            <person name="Putnam N.H."/>
            <person name="Grigoriev I.V."/>
            <person name="Rokhsar D.S."/>
        </authorList>
    </citation>
    <scope>NUCLEOTIDE SEQUENCE</scope>
    <source>
        <strain evidence="7">I ESC-2004</strain>
    </source>
</reference>
<dbReference type="OMA" id="CTNFLQA"/>
<feature type="transmembrane region" description="Helical" evidence="4">
    <location>
        <begin position="77"/>
        <end position="96"/>
    </location>
</feature>
<name>R7TK11_CAPTE</name>
<dbReference type="InterPro" id="IPR036259">
    <property type="entry name" value="MFS_trans_sf"/>
</dbReference>
<reference evidence="5 7" key="2">
    <citation type="journal article" date="2013" name="Nature">
        <title>Insights into bilaterian evolution from three spiralian genomes.</title>
        <authorList>
            <person name="Simakov O."/>
            <person name="Marletaz F."/>
            <person name="Cho S.J."/>
            <person name="Edsinger-Gonzales E."/>
            <person name="Havlak P."/>
            <person name="Hellsten U."/>
            <person name="Kuo D.H."/>
            <person name="Larsson T."/>
            <person name="Lv J."/>
            <person name="Arendt D."/>
            <person name="Savage R."/>
            <person name="Osoegawa K."/>
            <person name="de Jong P."/>
            <person name="Grimwood J."/>
            <person name="Chapman J.A."/>
            <person name="Shapiro H."/>
            <person name="Aerts A."/>
            <person name="Otillar R.P."/>
            <person name="Terry A.Y."/>
            <person name="Boore J.L."/>
            <person name="Grigoriev I.V."/>
            <person name="Lindberg D.R."/>
            <person name="Seaver E.C."/>
            <person name="Weisblat D.A."/>
            <person name="Putnam N.H."/>
            <person name="Rokhsar D.S."/>
        </authorList>
    </citation>
    <scope>NUCLEOTIDE SEQUENCE</scope>
    <source>
        <strain evidence="5 7">I ESC-2004</strain>
    </source>
</reference>
<feature type="transmembrane region" description="Helical" evidence="4">
    <location>
        <begin position="166"/>
        <end position="185"/>
    </location>
</feature>
<reference evidence="6" key="3">
    <citation type="submission" date="2015-06" db="UniProtKB">
        <authorList>
            <consortium name="EnsemblMetazoa"/>
        </authorList>
    </citation>
    <scope>IDENTIFICATION</scope>
</reference>
<feature type="transmembrane region" description="Helical" evidence="4">
    <location>
        <begin position="37"/>
        <end position="57"/>
    </location>
</feature>
<dbReference type="AlphaFoldDB" id="R7TK11"/>
<feature type="transmembrane region" description="Helical" evidence="4">
    <location>
        <begin position="426"/>
        <end position="449"/>
    </location>
</feature>
<feature type="transmembrane region" description="Helical" evidence="4">
    <location>
        <begin position="307"/>
        <end position="325"/>
    </location>
</feature>
<dbReference type="Proteomes" id="UP000014760">
    <property type="component" value="Unassembled WGS sequence"/>
</dbReference>
<proteinExistence type="predicted"/>
<dbReference type="OrthoDB" id="546893at2759"/>
<feature type="transmembrane region" description="Helical" evidence="4">
    <location>
        <begin position="392"/>
        <end position="414"/>
    </location>
</feature>
<feature type="transmembrane region" description="Helical" evidence="4">
    <location>
        <begin position="129"/>
        <end position="154"/>
    </location>
</feature>
<dbReference type="Gene3D" id="1.20.1250.20">
    <property type="entry name" value="MFS general substrate transporter like domains"/>
    <property type="match status" value="1"/>
</dbReference>
<sequence length="473" mass="52090">MKQLNKEGERLGGRSLINADDVIKDAEKPKLTKKEKVFQTAVVYCIYFGLGMFAAIYGPTLPDLQRQTQVDTKRGALLFTFGGIGRILGSFMQIIFYEILGTWLLLLCCVTMMPVVAFALPHITHYSVLALFFFVQGVCAGTTGSVSNAFVFELWTLKAGPFIQGLHLTISIGSAFSAILAKFFLQPTIRESSAANENNSSYNTSVFNSSSTESFTTNDDIMYPYLAIALYHLVIAVIVLYYFANDNFTVIKRKYSHKRATKTNAKPSVLLALLFGVPMFCFGGFEVAFSGLLLSFVTEEVAWTNEAGALLTAVFWVSMAIGRMISTILAKFFKPRGILAVNSLALFTTFLLMSFAYRYHHLVMWMSTCVVGLTLAPIVANTLSQANSYIGVYAWVTAMHMCCLYTGVISIPALTAYIYKTYTAGGFLYVGVGITALSVAAYVAIEIIFRCSPPKKIPPIVLDVAKEEILIKN</sequence>
<keyword evidence="1 4" id="KW-0812">Transmembrane</keyword>
<evidence type="ECO:0000256" key="4">
    <source>
        <dbReference type="SAM" id="Phobius"/>
    </source>
</evidence>
<keyword evidence="7" id="KW-1185">Reference proteome</keyword>
<dbReference type="HOGENOM" id="CLU_028923_2_1_1"/>
<feature type="transmembrane region" description="Helical" evidence="4">
    <location>
        <begin position="222"/>
        <end position="244"/>
    </location>
</feature>
<evidence type="ECO:0000256" key="1">
    <source>
        <dbReference type="ARBA" id="ARBA00022692"/>
    </source>
</evidence>
<evidence type="ECO:0000256" key="3">
    <source>
        <dbReference type="ARBA" id="ARBA00023136"/>
    </source>
</evidence>
<accession>R7TK11</accession>
<keyword evidence="2 4" id="KW-1133">Transmembrane helix</keyword>
<feature type="transmembrane region" description="Helical" evidence="4">
    <location>
        <begin position="103"/>
        <end position="123"/>
    </location>
</feature>
<dbReference type="EnsemblMetazoa" id="CapteT214144">
    <property type="protein sequence ID" value="CapteP214144"/>
    <property type="gene ID" value="CapteG214144"/>
</dbReference>
<dbReference type="EMBL" id="AMQN01000329">
    <property type="status" value="NOT_ANNOTATED_CDS"/>
    <property type="molecule type" value="Genomic_DNA"/>
</dbReference>
<feature type="transmembrane region" description="Helical" evidence="4">
    <location>
        <begin position="337"/>
        <end position="356"/>
    </location>
</feature>
<evidence type="ECO:0000313" key="5">
    <source>
        <dbReference type="EMBL" id="ELT94168.1"/>
    </source>
</evidence>
<keyword evidence="3 4" id="KW-0472">Membrane</keyword>